<feature type="compositionally biased region" description="Polar residues" evidence="1">
    <location>
        <begin position="145"/>
        <end position="159"/>
    </location>
</feature>
<reference evidence="2" key="1">
    <citation type="submission" date="2018-05" db="EMBL/GenBank/DDBJ databases">
        <authorList>
            <person name="Lanie J.A."/>
            <person name="Ng W.-L."/>
            <person name="Kazmierczak K.M."/>
            <person name="Andrzejewski T.M."/>
            <person name="Davidsen T.M."/>
            <person name="Wayne K.J."/>
            <person name="Tettelin H."/>
            <person name="Glass J.I."/>
            <person name="Rusch D."/>
            <person name="Podicherti R."/>
            <person name="Tsui H.-C.T."/>
            <person name="Winkler M.E."/>
        </authorList>
    </citation>
    <scope>NUCLEOTIDE SEQUENCE</scope>
</reference>
<feature type="region of interest" description="Disordered" evidence="1">
    <location>
        <begin position="1"/>
        <end position="96"/>
    </location>
</feature>
<feature type="non-terminal residue" evidence="2">
    <location>
        <position position="245"/>
    </location>
</feature>
<feature type="region of interest" description="Disordered" evidence="1">
    <location>
        <begin position="113"/>
        <end position="159"/>
    </location>
</feature>
<feature type="compositionally biased region" description="Acidic residues" evidence="1">
    <location>
        <begin position="67"/>
        <end position="93"/>
    </location>
</feature>
<organism evidence="2">
    <name type="scientific">marine metagenome</name>
    <dbReference type="NCBI Taxonomy" id="408172"/>
    <lineage>
        <taxon>unclassified sequences</taxon>
        <taxon>metagenomes</taxon>
        <taxon>ecological metagenomes</taxon>
    </lineage>
</organism>
<name>A0A383BH56_9ZZZZ</name>
<feature type="compositionally biased region" description="Basic and acidic residues" evidence="1">
    <location>
        <begin position="34"/>
        <end position="66"/>
    </location>
</feature>
<protein>
    <submittedName>
        <fullName evidence="2">Uncharacterized protein</fullName>
    </submittedName>
</protein>
<evidence type="ECO:0000313" key="2">
    <source>
        <dbReference type="EMBL" id="SVE19516.1"/>
    </source>
</evidence>
<accession>A0A383BH56</accession>
<dbReference type="AlphaFoldDB" id="A0A383BH56"/>
<sequence>PGFAYMLREVSRGIKAPRPQDDVRPAARQQQEPRSPDAGRPESPEDKRPVDDKPTTQRPALEKAEPDAVDIETDAVDIETDAVDIETDETDDEAAARAAAVTQVVQLLATQITDDGSAGDEEVPAEGALSLPAFQSPREADSRQVRTQATPSASAQVQAATEIATQPLDTSGGSGGPGGAFDMLSPQELADVDVQVETEGGEMMERLQQALATNNVEDLDELGRPVVPQVVRSMAALARNGVSEM</sequence>
<dbReference type="EMBL" id="UINC01200571">
    <property type="protein sequence ID" value="SVE19516.1"/>
    <property type="molecule type" value="Genomic_DNA"/>
</dbReference>
<proteinExistence type="predicted"/>
<evidence type="ECO:0000256" key="1">
    <source>
        <dbReference type="SAM" id="MobiDB-lite"/>
    </source>
</evidence>
<feature type="non-terminal residue" evidence="2">
    <location>
        <position position="1"/>
    </location>
</feature>
<gene>
    <name evidence="2" type="ORF">METZ01_LOCUS472370</name>
</gene>